<reference evidence="1" key="1">
    <citation type="submission" date="2024-09" db="EMBL/GenBank/DDBJ databases">
        <title>Black Yeasts Isolated from many extreme environments.</title>
        <authorList>
            <person name="Coleine C."/>
            <person name="Stajich J.E."/>
            <person name="Selbmann L."/>
        </authorList>
    </citation>
    <scope>NUCLEOTIDE SEQUENCE</scope>
    <source>
        <strain evidence="1">CCFEE 5737</strain>
    </source>
</reference>
<keyword evidence="2" id="KW-1185">Reference proteome</keyword>
<proteinExistence type="predicted"/>
<accession>A0ACC3D2W8</accession>
<name>A0ACC3D2W8_9PEZI</name>
<protein>
    <submittedName>
        <fullName evidence="1">Uncharacterized protein</fullName>
    </submittedName>
</protein>
<comment type="caution">
    <text evidence="1">The sequence shown here is derived from an EMBL/GenBank/DDBJ whole genome shotgun (WGS) entry which is preliminary data.</text>
</comment>
<feature type="non-terminal residue" evidence="1">
    <location>
        <position position="1"/>
    </location>
</feature>
<evidence type="ECO:0000313" key="2">
    <source>
        <dbReference type="Proteomes" id="UP001186974"/>
    </source>
</evidence>
<sequence length="90" mass="9784">YMKSHVHHADKITPESLNKMGIPVHTTTEKPSNSETTEGSVPSASVPDQKSQVGSTGPDVQKTKSEAEKAADKLYEERIEDEYAKREGGA</sequence>
<dbReference type="Proteomes" id="UP001186974">
    <property type="component" value="Unassembled WGS sequence"/>
</dbReference>
<gene>
    <name evidence="1" type="ORF">LTS18_007131</name>
</gene>
<evidence type="ECO:0000313" key="1">
    <source>
        <dbReference type="EMBL" id="KAK3061050.1"/>
    </source>
</evidence>
<organism evidence="1 2">
    <name type="scientific">Coniosporium uncinatum</name>
    <dbReference type="NCBI Taxonomy" id="93489"/>
    <lineage>
        <taxon>Eukaryota</taxon>
        <taxon>Fungi</taxon>
        <taxon>Dikarya</taxon>
        <taxon>Ascomycota</taxon>
        <taxon>Pezizomycotina</taxon>
        <taxon>Dothideomycetes</taxon>
        <taxon>Dothideomycetes incertae sedis</taxon>
        <taxon>Coniosporium</taxon>
    </lineage>
</organism>
<dbReference type="EMBL" id="JAWDJW010008103">
    <property type="protein sequence ID" value="KAK3061050.1"/>
    <property type="molecule type" value="Genomic_DNA"/>
</dbReference>